<dbReference type="PROSITE" id="PS51365">
    <property type="entry name" value="RENAL_DIPEPTIDASE_2"/>
    <property type="match status" value="1"/>
</dbReference>
<evidence type="ECO:0000313" key="1">
    <source>
        <dbReference type="EMBL" id="ASJ01791.1"/>
    </source>
</evidence>
<gene>
    <name evidence="1" type="ORF">A3L09_00200</name>
</gene>
<organism evidence="1 2">
    <name type="scientific">Thermococcus profundus</name>
    <dbReference type="NCBI Taxonomy" id="49899"/>
    <lineage>
        <taxon>Archaea</taxon>
        <taxon>Methanobacteriati</taxon>
        <taxon>Methanobacteriota</taxon>
        <taxon>Thermococci</taxon>
        <taxon>Thermococcales</taxon>
        <taxon>Thermococcaceae</taxon>
        <taxon>Thermococcus</taxon>
    </lineage>
</organism>
<dbReference type="GO" id="GO:0070573">
    <property type="term" value="F:metallodipeptidase activity"/>
    <property type="evidence" value="ECO:0007669"/>
    <property type="project" value="InterPro"/>
</dbReference>
<reference evidence="1 2" key="1">
    <citation type="submission" date="2016-03" db="EMBL/GenBank/DDBJ databases">
        <title>Complete genome sequence of Thermococcus profundus strain DT5432.</title>
        <authorList>
            <person name="Oger P.M."/>
        </authorList>
    </citation>
    <scope>NUCLEOTIDE SEQUENCE [LARGE SCALE GENOMIC DNA]</scope>
    <source>
        <strain evidence="1 2">DT 5432</strain>
    </source>
</reference>
<dbReference type="OrthoDB" id="26221at2157"/>
<dbReference type="Pfam" id="PF01244">
    <property type="entry name" value="Peptidase_M19"/>
    <property type="match status" value="1"/>
</dbReference>
<dbReference type="PANTHER" id="PTHR10443">
    <property type="entry name" value="MICROSOMAL DIPEPTIDASE"/>
    <property type="match status" value="1"/>
</dbReference>
<dbReference type="PANTHER" id="PTHR10443:SF12">
    <property type="entry name" value="DIPEPTIDASE"/>
    <property type="match status" value="1"/>
</dbReference>
<dbReference type="EMBL" id="CP014862">
    <property type="protein sequence ID" value="ASJ01791.1"/>
    <property type="molecule type" value="Genomic_DNA"/>
</dbReference>
<protein>
    <submittedName>
        <fullName evidence="1">Membrane dipeptidase</fullName>
    </submittedName>
</protein>
<dbReference type="KEGG" id="tprf:A3L09_00200"/>
<proteinExistence type="predicted"/>
<keyword evidence="2" id="KW-1185">Reference proteome</keyword>
<dbReference type="GeneID" id="33318783"/>
<dbReference type="InterPro" id="IPR032466">
    <property type="entry name" value="Metal_Hydrolase"/>
</dbReference>
<dbReference type="Proteomes" id="UP000250179">
    <property type="component" value="Chromosome"/>
</dbReference>
<name>A0A2Z2MH64_THEPR</name>
<evidence type="ECO:0000313" key="2">
    <source>
        <dbReference type="Proteomes" id="UP000250179"/>
    </source>
</evidence>
<dbReference type="AlphaFoldDB" id="A0A2Z2MH64"/>
<sequence>MEGYRIFDAHSDLPTLIWEERGKGKTRVLESGFERFFRGYVKARVASIWTPTDKRPIALRYALEAITRLHRDVNESERFEIVTRGEAMERAIDEDMVALWIGMEGGEPIESLDVLEVFYSLGLRVLTLTWSLRNQIGDGVFERTGGGLTNFGVEVVGKAEELGILLDLSHINEAGFWDTLEVTSFPVIASHSNARKLCDNRRNLTDEQIKAIAERDGVIGAVAIPYFVDREKPTLERYVEHIEYMVDMAGYEHVGLGFDFVYYLPGWSGKSVEGFEDESKIPALLNLLSERFSEREIRAITFDNMARVFKSVIG</sequence>
<dbReference type="CDD" id="cd01301">
    <property type="entry name" value="rDP_like"/>
    <property type="match status" value="1"/>
</dbReference>
<accession>A0A2Z2MH64</accession>
<dbReference type="SUPFAM" id="SSF51556">
    <property type="entry name" value="Metallo-dependent hydrolases"/>
    <property type="match status" value="1"/>
</dbReference>
<dbReference type="RefSeq" id="WP_088857060.1">
    <property type="nucleotide sequence ID" value="NZ_CP014862.1"/>
</dbReference>
<dbReference type="Gene3D" id="3.20.20.140">
    <property type="entry name" value="Metal-dependent hydrolases"/>
    <property type="match status" value="1"/>
</dbReference>
<dbReference type="InterPro" id="IPR008257">
    <property type="entry name" value="Pept_M19"/>
</dbReference>
<dbReference type="GO" id="GO:0006508">
    <property type="term" value="P:proteolysis"/>
    <property type="evidence" value="ECO:0007669"/>
    <property type="project" value="InterPro"/>
</dbReference>